<evidence type="ECO:0000313" key="2">
    <source>
        <dbReference type="Proteomes" id="UP001150581"/>
    </source>
</evidence>
<organism evidence="1 2">
    <name type="scientific">Kickxella alabastrina</name>
    <dbReference type="NCBI Taxonomy" id="61397"/>
    <lineage>
        <taxon>Eukaryota</taxon>
        <taxon>Fungi</taxon>
        <taxon>Fungi incertae sedis</taxon>
        <taxon>Zoopagomycota</taxon>
        <taxon>Kickxellomycotina</taxon>
        <taxon>Kickxellomycetes</taxon>
        <taxon>Kickxellales</taxon>
        <taxon>Kickxellaceae</taxon>
        <taxon>Kickxella</taxon>
    </lineage>
</organism>
<dbReference type="Proteomes" id="UP001150581">
    <property type="component" value="Unassembled WGS sequence"/>
</dbReference>
<comment type="caution">
    <text evidence="1">The sequence shown here is derived from an EMBL/GenBank/DDBJ whole genome shotgun (WGS) entry which is preliminary data.</text>
</comment>
<gene>
    <name evidence="1" type="ORF">LPJ66_009339</name>
</gene>
<sequence>MEAEPLVGVDLVVGSIAEHMWKSQVVYSRRLGPFYAVRDMFSCVADRPSAAPGFAAAPGLVPVAAPADSGSDDHNRRARELARSQAEPVFNAVVGGKVRRQAQGATAAQVPTTAERGSAPGPNPTSGAATAHSVRCPVACLRILLLLTALRYGSSLSDTPIHIWLTDCLDYAPVPLLQQYFAVLLGSHAPKFSPDLPVEADWSKKAMAFVKLWAADHRIRARRMVLAASAAIMCYALQDAGAHWAERWAEWAPAIAPVVAELFSKPAATALHGACVHAMLAMPLPPPAASAAAADAHPLYMLARLMNPEDERGRPFFASSRDWFFTHAMPVVLAELGAAGSNTPREFLARLLSSVETMYAVVPWLDVATSLVQNVSLSRGFPVAMMPEVARANFVSFLSPLARVLLAISDHVEGRASSDSGAAAEEDSASVPDTAATADSTADDPMSPGHSSDSGGRDAAAAADADADPDADPDAVTGSGEGDFNWPWLEENLVVYVISSLHKNALNDTIDALLDVYTHSSVRSLRRSIENVAVASSLHTPQIARIIVDRLMAKRPLDIFSLHSLRPRTLSEMATQALPPVAGMGILGVDPAGTFRPGAEIFPLACRILDLALGAATAAGAGAAGAEESSNVAAVARLIEDRLWAVCEEPDIRRNLIALKPRLIPKDQRPAADDNSTSQEAVLQATSGHLHIQAETVASSAAYALDRSVYLLSLLADSCVGTLDEEENKTTVGDFLSDQTAAGVDRRKVRRELFVELAHSRVVLAALMTAVGDTMRQFMSVPAVRELLRIMWQLAIEDEKEKKEKKEKEKDGEDEDEDEGRAGIVVPVWIGVNFNALASRIFNHPQDEFVDWATIQSHL</sequence>
<name>A0ACC1I440_9FUNG</name>
<accession>A0ACC1I440</accession>
<evidence type="ECO:0000313" key="1">
    <source>
        <dbReference type="EMBL" id="KAJ1887012.1"/>
    </source>
</evidence>
<protein>
    <submittedName>
        <fullName evidence="1">Uncharacterized protein</fullName>
    </submittedName>
</protein>
<reference evidence="1" key="1">
    <citation type="submission" date="2022-07" db="EMBL/GenBank/DDBJ databases">
        <title>Phylogenomic reconstructions and comparative analyses of Kickxellomycotina fungi.</title>
        <authorList>
            <person name="Reynolds N.K."/>
            <person name="Stajich J.E."/>
            <person name="Barry K."/>
            <person name="Grigoriev I.V."/>
            <person name="Crous P."/>
            <person name="Smith M.E."/>
        </authorList>
    </citation>
    <scope>NUCLEOTIDE SEQUENCE</scope>
    <source>
        <strain evidence="1">Benny 63K</strain>
    </source>
</reference>
<proteinExistence type="predicted"/>
<dbReference type="EMBL" id="JANBPG010002109">
    <property type="protein sequence ID" value="KAJ1887012.1"/>
    <property type="molecule type" value="Genomic_DNA"/>
</dbReference>
<keyword evidence="2" id="KW-1185">Reference proteome</keyword>